<dbReference type="OrthoDB" id="358393at2"/>
<keyword evidence="2" id="KW-1185">Reference proteome</keyword>
<name>M5DZL0_9FIRM</name>
<proteinExistence type="predicted"/>
<reference evidence="2" key="1">
    <citation type="journal article" date="2013" name="Genome Announc.">
        <title>Genome Sequence of Halanaerobium saccharolyticum subsp. saccharolyticum Strain DSM 6643T, a Halophilic Hydrogen-Producing Bacterium.</title>
        <authorList>
            <person name="Kivisto A."/>
            <person name="Larjo A."/>
            <person name="Ciranna A."/>
            <person name="Santala V."/>
            <person name="Roos C."/>
            <person name="Karp M."/>
        </authorList>
    </citation>
    <scope>NUCLEOTIDE SEQUENCE [LARGE SCALE GENOMIC DNA]</scope>
    <source>
        <strain evidence="2">DSM 6643</strain>
    </source>
</reference>
<dbReference type="STRING" id="1293054.HSACCH_00718"/>
<dbReference type="AlphaFoldDB" id="M5DZL0"/>
<gene>
    <name evidence="1" type="ORF">HSACCH_00718</name>
</gene>
<dbReference type="Pfam" id="PF16161">
    <property type="entry name" value="DUF4867"/>
    <property type="match status" value="1"/>
</dbReference>
<accession>M5DZL0</accession>
<evidence type="ECO:0008006" key="3">
    <source>
        <dbReference type="Google" id="ProtNLM"/>
    </source>
</evidence>
<dbReference type="RefSeq" id="WP_005487907.1">
    <property type="nucleotide sequence ID" value="NZ_CAUI01000005.1"/>
</dbReference>
<dbReference type="Proteomes" id="UP000012063">
    <property type="component" value="Unassembled WGS sequence"/>
</dbReference>
<organism evidence="1 2">
    <name type="scientific">Halanaerobium saccharolyticum subsp. saccharolyticum DSM 6643</name>
    <dbReference type="NCBI Taxonomy" id="1293054"/>
    <lineage>
        <taxon>Bacteria</taxon>
        <taxon>Bacillati</taxon>
        <taxon>Bacillota</taxon>
        <taxon>Clostridia</taxon>
        <taxon>Halanaerobiales</taxon>
        <taxon>Halanaerobiaceae</taxon>
        <taxon>Halanaerobium</taxon>
    </lineage>
</organism>
<sequence length="237" mass="26691">MTITKENELKVRDLISPKGSRLAELNKLNPGLNIKDVRENSFIKYGRLIENYDLSVISNYLKEKTEIPERGNTYQPDLAALAGSQIKKDLENDFYGEMPIEIGYCNGKNQHLGALEYHKGAEINIAVTDLILLLGKVQDIENGKYNSENVEAFYLKKGTIVEIYGTTLHFAPCKVEKAGFKCAVILPDQTNLALEKSKNDDFLFAKNKWLLAHPENKRMIEKGAKAAIYGPNIKIEI</sequence>
<dbReference type="InterPro" id="IPR032358">
    <property type="entry name" value="DUF4867"/>
</dbReference>
<evidence type="ECO:0000313" key="2">
    <source>
        <dbReference type="Proteomes" id="UP000012063"/>
    </source>
</evidence>
<evidence type="ECO:0000313" key="1">
    <source>
        <dbReference type="EMBL" id="CCU78568.1"/>
    </source>
</evidence>
<dbReference type="InParanoid" id="M5DZL0"/>
<dbReference type="EMBL" id="CAUI01000005">
    <property type="protein sequence ID" value="CCU78568.1"/>
    <property type="molecule type" value="Genomic_DNA"/>
</dbReference>
<dbReference type="eggNOG" id="ENOG502ZCEZ">
    <property type="taxonomic scope" value="Bacteria"/>
</dbReference>
<comment type="caution">
    <text evidence="1">The sequence shown here is derived from an EMBL/GenBank/DDBJ whole genome shotgun (WGS) entry which is preliminary data.</text>
</comment>
<protein>
    <recommendedName>
        <fullName evidence="3">DUF4867 domain-containing protein</fullName>
    </recommendedName>
</protein>